<feature type="region of interest" description="Disordered" evidence="1">
    <location>
        <begin position="318"/>
        <end position="352"/>
    </location>
</feature>
<feature type="compositionally biased region" description="Acidic residues" evidence="1">
    <location>
        <begin position="339"/>
        <end position="352"/>
    </location>
</feature>
<dbReference type="Pfam" id="PF14111">
    <property type="entry name" value="DUF4283"/>
    <property type="match status" value="1"/>
</dbReference>
<gene>
    <name evidence="3" type="ORF">ANE_LOCUS15111</name>
</gene>
<dbReference type="PANTHER" id="PTHR31286:SF148">
    <property type="entry name" value="DUF4283 DOMAIN-CONTAINING PROTEIN"/>
    <property type="match status" value="1"/>
</dbReference>
<evidence type="ECO:0000313" key="3">
    <source>
        <dbReference type="EMBL" id="VVB04667.1"/>
    </source>
</evidence>
<dbReference type="EMBL" id="CABITT030000005">
    <property type="protein sequence ID" value="VVB04667.1"/>
    <property type="molecule type" value="Genomic_DNA"/>
</dbReference>
<evidence type="ECO:0000256" key="1">
    <source>
        <dbReference type="SAM" id="MobiDB-lite"/>
    </source>
</evidence>
<sequence length="352" mass="39923">MVLFCFKKIITSFNSCLRCFCSRWCSQDGHTGRIVEEFPASVEELYCRVFHRGCTSHRKVHATVNRLWSSDKSSRIDAQFVNPKTVLFRVEDSHMRQRILKRHFWHIGEVPLVVQEWSPKTANLKPDLTAMPVWVDFKDVSDYLFTEKCLMFLGDIIGAAHKLHPNTERCVRLDVARVLVVVNLEKDLPRMISLSVTEEILIPVSYPWLPSRCETCQVWGHKASECAQMKMGAMVNRGEVKVVETGGARSKVNDVLVNTSSPESVAANVMTENRLARKDKEVGQTEIASKEVLAKQSSEMLKEKEVLSPSRFNILSEIAENDEKEEGELDEGTEHPGNEEDSSSSDEEPPKV</sequence>
<organism evidence="3 4">
    <name type="scientific">Arabis nemorensis</name>
    <dbReference type="NCBI Taxonomy" id="586526"/>
    <lineage>
        <taxon>Eukaryota</taxon>
        <taxon>Viridiplantae</taxon>
        <taxon>Streptophyta</taxon>
        <taxon>Embryophyta</taxon>
        <taxon>Tracheophyta</taxon>
        <taxon>Spermatophyta</taxon>
        <taxon>Magnoliopsida</taxon>
        <taxon>eudicotyledons</taxon>
        <taxon>Gunneridae</taxon>
        <taxon>Pentapetalae</taxon>
        <taxon>rosids</taxon>
        <taxon>malvids</taxon>
        <taxon>Brassicales</taxon>
        <taxon>Brassicaceae</taxon>
        <taxon>Arabideae</taxon>
        <taxon>Arabis</taxon>
    </lineage>
</organism>
<dbReference type="Proteomes" id="UP000489600">
    <property type="component" value="Unassembled WGS sequence"/>
</dbReference>
<keyword evidence="4" id="KW-1185">Reference proteome</keyword>
<dbReference type="PANTHER" id="PTHR31286">
    <property type="entry name" value="GLYCINE-RICH CELL WALL STRUCTURAL PROTEIN 1.8-LIKE"/>
    <property type="match status" value="1"/>
</dbReference>
<evidence type="ECO:0000259" key="2">
    <source>
        <dbReference type="Pfam" id="PF14111"/>
    </source>
</evidence>
<proteinExistence type="predicted"/>
<feature type="compositionally biased region" description="Acidic residues" evidence="1">
    <location>
        <begin position="319"/>
        <end position="331"/>
    </location>
</feature>
<accession>A0A565BTF3</accession>
<evidence type="ECO:0000313" key="4">
    <source>
        <dbReference type="Proteomes" id="UP000489600"/>
    </source>
</evidence>
<reference evidence="3" key="1">
    <citation type="submission" date="2019-07" db="EMBL/GenBank/DDBJ databases">
        <authorList>
            <person name="Dittberner H."/>
        </authorList>
    </citation>
    <scope>NUCLEOTIDE SEQUENCE [LARGE SCALE GENOMIC DNA]</scope>
</reference>
<comment type="caution">
    <text evidence="3">The sequence shown here is derived from an EMBL/GenBank/DDBJ whole genome shotgun (WGS) entry which is preliminary data.</text>
</comment>
<name>A0A565BTF3_9BRAS</name>
<dbReference type="InterPro" id="IPR040256">
    <property type="entry name" value="At4g02000-like"/>
</dbReference>
<protein>
    <recommendedName>
        <fullName evidence="2">DUF4283 domain-containing protein</fullName>
    </recommendedName>
</protein>
<dbReference type="InterPro" id="IPR025558">
    <property type="entry name" value="DUF4283"/>
</dbReference>
<dbReference type="OrthoDB" id="1112773at2759"/>
<feature type="domain" description="DUF4283" evidence="2">
    <location>
        <begin position="52"/>
        <end position="121"/>
    </location>
</feature>
<dbReference type="AlphaFoldDB" id="A0A565BTF3"/>